<protein>
    <recommendedName>
        <fullName evidence="4">Guanine nucleotide-binding protein subunit gamma</fullName>
    </recommendedName>
</protein>
<proteinExistence type="inferred from homology"/>
<dbReference type="SUPFAM" id="SSF48670">
    <property type="entry name" value="Transducin (heterotrimeric G protein), gamma chain"/>
    <property type="match status" value="1"/>
</dbReference>
<dbReference type="AlphaFoldDB" id="A0A507D062"/>
<dbReference type="PANTHER" id="PTHR28189">
    <property type="entry name" value="GUANINE NUCLEOTIDE-BINDING PROTEIN SUBUNIT GAMMA"/>
    <property type="match status" value="1"/>
</dbReference>
<dbReference type="EMBL" id="QEAM01000172">
    <property type="protein sequence ID" value="TPX44678.1"/>
    <property type="molecule type" value="Genomic_DNA"/>
</dbReference>
<dbReference type="SMART" id="SM01224">
    <property type="entry name" value="G_gamma"/>
    <property type="match status" value="1"/>
</dbReference>
<evidence type="ECO:0000313" key="12">
    <source>
        <dbReference type="EMBL" id="TPX44678.1"/>
    </source>
</evidence>
<keyword evidence="10" id="KW-0636">Prenylation</keyword>
<dbReference type="Pfam" id="PF00631">
    <property type="entry name" value="G-gamma"/>
    <property type="match status" value="1"/>
</dbReference>
<comment type="caution">
    <text evidence="12">The sequence shown here is derived from an EMBL/GenBank/DDBJ whole genome shotgun (WGS) entry which is preliminary data.</text>
</comment>
<dbReference type="Proteomes" id="UP000320475">
    <property type="component" value="Unassembled WGS sequence"/>
</dbReference>
<keyword evidence="6" id="KW-0472">Membrane</keyword>
<evidence type="ECO:0000313" key="13">
    <source>
        <dbReference type="Proteomes" id="UP000320475"/>
    </source>
</evidence>
<evidence type="ECO:0000256" key="2">
    <source>
        <dbReference type="ARBA" id="ARBA00007431"/>
    </source>
</evidence>
<keyword evidence="8" id="KW-0807">Transducer</keyword>
<sequence>MSEIKLKKLLELNQRLKETLDLPRIPVSEASTSLIKYITSTKDFLLPSVWGSVDKKDDPYSAPSGPCGDCGRVKRTRANLLARVLEDAGCFEAHHCQSLNTVRYCETCSTVWDRDYNAARNILYCFLYERVFAERPRPFKLGTNTESD</sequence>
<keyword evidence="7" id="KW-0564">Palmitate</keyword>
<dbReference type="FunFam" id="4.10.260.10:FF:000003">
    <property type="entry name" value="G-protein complex gamma subunit Ste18/GpgA"/>
    <property type="match status" value="1"/>
</dbReference>
<evidence type="ECO:0000256" key="7">
    <source>
        <dbReference type="ARBA" id="ARBA00023139"/>
    </source>
</evidence>
<dbReference type="Gene3D" id="4.10.260.10">
    <property type="entry name" value="Transducin (heterotrimeric G protein), gamma chain"/>
    <property type="match status" value="1"/>
</dbReference>
<dbReference type="InterPro" id="IPR036284">
    <property type="entry name" value="GGL_sf"/>
</dbReference>
<dbReference type="PANTHER" id="PTHR28189:SF1">
    <property type="entry name" value="GUANINE NUCLEOTIDE-BINDING PROTEIN SUBUNIT GAMMA"/>
    <property type="match status" value="1"/>
</dbReference>
<organism evidence="12 13">
    <name type="scientific">Synchytrium endobioticum</name>
    <dbReference type="NCBI Taxonomy" id="286115"/>
    <lineage>
        <taxon>Eukaryota</taxon>
        <taxon>Fungi</taxon>
        <taxon>Fungi incertae sedis</taxon>
        <taxon>Chytridiomycota</taxon>
        <taxon>Chytridiomycota incertae sedis</taxon>
        <taxon>Chytridiomycetes</taxon>
        <taxon>Synchytriales</taxon>
        <taxon>Synchytriaceae</taxon>
        <taxon>Synchytrium</taxon>
    </lineage>
</organism>
<evidence type="ECO:0000256" key="3">
    <source>
        <dbReference type="ARBA" id="ARBA00011581"/>
    </source>
</evidence>
<feature type="domain" description="G protein gamma" evidence="11">
    <location>
        <begin position="2"/>
        <end position="70"/>
    </location>
</feature>
<comment type="subunit">
    <text evidence="3">G proteins are composed of 3 units, alpha, beta and gamma.</text>
</comment>
<comment type="similarity">
    <text evidence="2">Belongs to the G protein gamma family.</text>
</comment>
<dbReference type="VEuPathDB" id="FungiDB:SeMB42_g04904"/>
<comment type="subcellular location">
    <subcellularLocation>
        <location evidence="1">Membrane</location>
        <topology evidence="1">Peripheral membrane protein</topology>
    </subcellularLocation>
</comment>
<evidence type="ECO:0000256" key="6">
    <source>
        <dbReference type="ARBA" id="ARBA00023136"/>
    </source>
</evidence>
<reference evidence="12 13" key="1">
    <citation type="journal article" date="2019" name="Sci. Rep.">
        <title>Comparative genomics of chytrid fungi reveal insights into the obligate biotrophic and pathogenic lifestyle of Synchytrium endobioticum.</title>
        <authorList>
            <person name="van de Vossenberg B.T.L.H."/>
            <person name="Warris S."/>
            <person name="Nguyen H.D.T."/>
            <person name="van Gent-Pelzer M.P.E."/>
            <person name="Joly D.L."/>
            <person name="van de Geest H.C."/>
            <person name="Bonants P.J.M."/>
            <person name="Smith D.S."/>
            <person name="Levesque C.A."/>
            <person name="van der Lee T.A.J."/>
        </authorList>
    </citation>
    <scope>NUCLEOTIDE SEQUENCE [LARGE SCALE GENOMIC DNA]</scope>
    <source>
        <strain evidence="12 13">LEV6574</strain>
    </source>
</reference>
<evidence type="ECO:0000256" key="8">
    <source>
        <dbReference type="ARBA" id="ARBA00023224"/>
    </source>
</evidence>
<evidence type="ECO:0000256" key="4">
    <source>
        <dbReference type="ARBA" id="ARBA00016111"/>
    </source>
</evidence>
<evidence type="ECO:0000259" key="11">
    <source>
        <dbReference type="SMART" id="SM01224"/>
    </source>
</evidence>
<dbReference type="InterPro" id="IPR041848">
    <property type="entry name" value="Ste18_fungal"/>
</dbReference>
<evidence type="ECO:0000256" key="1">
    <source>
        <dbReference type="ARBA" id="ARBA00004170"/>
    </source>
</evidence>
<keyword evidence="5" id="KW-0488">Methylation</keyword>
<dbReference type="OrthoDB" id="19232at2759"/>
<dbReference type="InterPro" id="IPR015898">
    <property type="entry name" value="G-protein_gamma-like_dom"/>
</dbReference>
<dbReference type="GO" id="GO:0007186">
    <property type="term" value="P:G protein-coupled receptor signaling pathway"/>
    <property type="evidence" value="ECO:0007669"/>
    <property type="project" value="InterPro"/>
</dbReference>
<keyword evidence="9" id="KW-0449">Lipoprotein</keyword>
<evidence type="ECO:0000256" key="10">
    <source>
        <dbReference type="ARBA" id="ARBA00023289"/>
    </source>
</evidence>
<evidence type="ECO:0000256" key="5">
    <source>
        <dbReference type="ARBA" id="ARBA00022481"/>
    </source>
</evidence>
<name>A0A507D062_9FUNG</name>
<accession>A0A507D062</accession>
<dbReference type="GO" id="GO:0005834">
    <property type="term" value="C:heterotrimeric G-protein complex"/>
    <property type="evidence" value="ECO:0007669"/>
    <property type="project" value="TreeGrafter"/>
</dbReference>
<gene>
    <name evidence="12" type="ORF">SeLEV6574_g04355</name>
</gene>
<dbReference type="GO" id="GO:0000750">
    <property type="term" value="P:pheromone-dependent signal transduction involved in conjugation with cellular fusion"/>
    <property type="evidence" value="ECO:0007669"/>
    <property type="project" value="InterPro"/>
</dbReference>
<evidence type="ECO:0000256" key="9">
    <source>
        <dbReference type="ARBA" id="ARBA00023288"/>
    </source>
</evidence>
<dbReference type="GO" id="GO:0031681">
    <property type="term" value="F:G-protein beta-subunit binding"/>
    <property type="evidence" value="ECO:0007669"/>
    <property type="project" value="InterPro"/>
</dbReference>